<accession>A0A9X1YEJ4</accession>
<evidence type="ECO:0000313" key="1">
    <source>
        <dbReference type="EMBL" id="MCK8787628.1"/>
    </source>
</evidence>
<sequence length="293" mass="32526">MPMFDGVVLADHLSLDVAIHYRDAEEADTKRLVTIKQALGSKSADEDVPAFTHILGLCHLRNRLRHFRVDRIVDLVDPETGEIVNNPAIWIIQNLHLRANAPEEATRKTRRVLSPVRFENGIAAGWAFGVPEAFRRALDIFFYERVLSPGGSLRRELAAKGVECSPEALVGDRAALQALQQEAQKKGVSISNLSIETAPNGKPRLVMTVETQGRPAAYDFSVGDIFYDPPEARKLRWKAALGVLRRSVQVADVDEDGLKVEFCLYEGGKEVSSQEIVCDQEDLVFLLKTGELP</sequence>
<dbReference type="AlphaFoldDB" id="A0A9X1YEJ4"/>
<reference evidence="1" key="1">
    <citation type="submission" date="2022-04" db="EMBL/GenBank/DDBJ databases">
        <title>Roseomonas acroporae sp. nov., isolated from coral Acropora digitifera.</title>
        <authorList>
            <person name="Sun H."/>
        </authorList>
    </citation>
    <scope>NUCLEOTIDE SEQUENCE</scope>
    <source>
        <strain evidence="1">NAR14</strain>
    </source>
</reference>
<protein>
    <submittedName>
        <fullName evidence="1">Uncharacterized protein</fullName>
    </submittedName>
</protein>
<organism evidence="1 2">
    <name type="scientific">Roseomonas acroporae</name>
    <dbReference type="NCBI Taxonomy" id="2937791"/>
    <lineage>
        <taxon>Bacteria</taxon>
        <taxon>Pseudomonadati</taxon>
        <taxon>Pseudomonadota</taxon>
        <taxon>Alphaproteobacteria</taxon>
        <taxon>Acetobacterales</taxon>
        <taxon>Roseomonadaceae</taxon>
        <taxon>Roseomonas</taxon>
    </lineage>
</organism>
<dbReference type="EMBL" id="JALPRX010000135">
    <property type="protein sequence ID" value="MCK8787628.1"/>
    <property type="molecule type" value="Genomic_DNA"/>
</dbReference>
<comment type="caution">
    <text evidence="1">The sequence shown here is derived from an EMBL/GenBank/DDBJ whole genome shotgun (WGS) entry which is preliminary data.</text>
</comment>
<proteinExistence type="predicted"/>
<evidence type="ECO:0000313" key="2">
    <source>
        <dbReference type="Proteomes" id="UP001139516"/>
    </source>
</evidence>
<name>A0A9X1YEJ4_9PROT</name>
<dbReference type="Proteomes" id="UP001139516">
    <property type="component" value="Unassembled WGS sequence"/>
</dbReference>
<gene>
    <name evidence="1" type="ORF">M0638_24995</name>
</gene>
<keyword evidence="2" id="KW-1185">Reference proteome</keyword>
<dbReference type="RefSeq" id="WP_248669678.1">
    <property type="nucleotide sequence ID" value="NZ_JALPRX010000135.1"/>
</dbReference>